<dbReference type="Proteomes" id="UP000585614">
    <property type="component" value="Unassembled WGS sequence"/>
</dbReference>
<reference evidence="2 3" key="1">
    <citation type="journal article" date="2020" name="Nature">
        <title>Six reference-quality genomes reveal evolution of bat adaptations.</title>
        <authorList>
            <person name="Jebb D."/>
            <person name="Huang Z."/>
            <person name="Pippel M."/>
            <person name="Hughes G.M."/>
            <person name="Lavrichenko K."/>
            <person name="Devanna P."/>
            <person name="Winkler S."/>
            <person name="Jermiin L.S."/>
            <person name="Skirmuntt E.C."/>
            <person name="Katzourakis A."/>
            <person name="Burkitt-Gray L."/>
            <person name="Ray D.A."/>
            <person name="Sullivan K.A.M."/>
            <person name="Roscito J.G."/>
            <person name="Kirilenko B.M."/>
            <person name="Davalos L.M."/>
            <person name="Corthals A.P."/>
            <person name="Power M.L."/>
            <person name="Jones G."/>
            <person name="Ransome R.D."/>
            <person name="Dechmann D.K.N."/>
            <person name="Locatelli A.G."/>
            <person name="Puechmaille S.J."/>
            <person name="Fedrigo O."/>
            <person name="Jarvis E.D."/>
            <person name="Hiller M."/>
            <person name="Vernes S.C."/>
            <person name="Myers E.W."/>
            <person name="Teeling E.C."/>
        </authorList>
    </citation>
    <scope>NUCLEOTIDE SEQUENCE [LARGE SCALE GENOMIC DNA]</scope>
    <source>
        <strain evidence="2">MRhiFer1</strain>
        <tissue evidence="2">Lung</tissue>
    </source>
</reference>
<evidence type="ECO:0000256" key="1">
    <source>
        <dbReference type="SAM" id="MobiDB-lite"/>
    </source>
</evidence>
<evidence type="ECO:0000313" key="2">
    <source>
        <dbReference type="EMBL" id="KAF6274639.1"/>
    </source>
</evidence>
<name>A0A7J7RET0_RHIFE</name>
<organism evidence="2 3">
    <name type="scientific">Rhinolophus ferrumequinum</name>
    <name type="common">Greater horseshoe bat</name>
    <dbReference type="NCBI Taxonomy" id="59479"/>
    <lineage>
        <taxon>Eukaryota</taxon>
        <taxon>Metazoa</taxon>
        <taxon>Chordata</taxon>
        <taxon>Craniata</taxon>
        <taxon>Vertebrata</taxon>
        <taxon>Euteleostomi</taxon>
        <taxon>Mammalia</taxon>
        <taxon>Eutheria</taxon>
        <taxon>Laurasiatheria</taxon>
        <taxon>Chiroptera</taxon>
        <taxon>Yinpterochiroptera</taxon>
        <taxon>Rhinolophoidea</taxon>
        <taxon>Rhinolophidae</taxon>
        <taxon>Rhinolophinae</taxon>
        <taxon>Rhinolophus</taxon>
    </lineage>
</organism>
<gene>
    <name evidence="2" type="ORF">mRhiFer1_009476</name>
</gene>
<feature type="region of interest" description="Disordered" evidence="1">
    <location>
        <begin position="1"/>
        <end position="26"/>
    </location>
</feature>
<protein>
    <submittedName>
        <fullName evidence="2">Uncharacterized protein</fullName>
    </submittedName>
</protein>
<evidence type="ECO:0000313" key="3">
    <source>
        <dbReference type="Proteomes" id="UP000585614"/>
    </source>
</evidence>
<dbReference type="AlphaFoldDB" id="A0A7J7RET0"/>
<accession>A0A7J7RET0</accession>
<dbReference type="EMBL" id="JACAGC010000027">
    <property type="protein sequence ID" value="KAF6274639.1"/>
    <property type="molecule type" value="Genomic_DNA"/>
</dbReference>
<sequence>MERVGKNGESLPPLSQRVPAVPCRGPPVSEGGRLGPAWTTGPSLAFPGCPGRRCFSDLLPCLPGIRVRAVRSGNLIGGAPFGPLLGVSEMVGTWLQCSRTVAGPGTRPFSPPGTSSRCAFLTHLLWGVSCCTRARV</sequence>
<comment type="caution">
    <text evidence="2">The sequence shown here is derived from an EMBL/GenBank/DDBJ whole genome shotgun (WGS) entry which is preliminary data.</text>
</comment>
<proteinExistence type="predicted"/>